<dbReference type="PANTHER" id="PTHR34227">
    <property type="entry name" value="CHAPERONE PROTEIN YCDY"/>
    <property type="match status" value="1"/>
</dbReference>
<accession>A0A8D5FTJ4</accession>
<dbReference type="InterPro" id="IPR050289">
    <property type="entry name" value="TorD/DmsD_chaperones"/>
</dbReference>
<dbReference type="Pfam" id="PF02613">
    <property type="entry name" value="Nitrate_red_del"/>
    <property type="match status" value="1"/>
</dbReference>
<dbReference type="RefSeq" id="WP_228855816.1">
    <property type="nucleotide sequence ID" value="NZ_AP024086.1"/>
</dbReference>
<evidence type="ECO:0008006" key="3">
    <source>
        <dbReference type="Google" id="ProtNLM"/>
    </source>
</evidence>
<dbReference type="KEGG" id="dbk:DGMP_03050"/>
<name>A0A8D5FTJ4_9BACT</name>
<evidence type="ECO:0000313" key="2">
    <source>
        <dbReference type="Proteomes" id="UP000826725"/>
    </source>
</evidence>
<dbReference type="EMBL" id="AP024086">
    <property type="protein sequence ID" value="BCL59612.1"/>
    <property type="molecule type" value="Genomic_DNA"/>
</dbReference>
<reference evidence="1" key="1">
    <citation type="submission" date="2020-09" db="EMBL/GenBank/DDBJ databases">
        <title>Desulfogranum mesoprofundum gen. nov., sp. nov., a novel mesophilic, sulfate-reducing chemolithoautotroph isolated from a deep-sea hydrothermal vent chimney in the Suiyo Seamount.</title>
        <authorList>
            <person name="Hashimoto Y."/>
            <person name="Nakagawa S."/>
        </authorList>
    </citation>
    <scope>NUCLEOTIDE SEQUENCE</scope>
    <source>
        <strain evidence="1">KT2</strain>
    </source>
</reference>
<dbReference type="PANTHER" id="PTHR34227:SF1">
    <property type="entry name" value="DIMETHYL SULFOXIDE REDUCTASE CHAPERONE-RELATED"/>
    <property type="match status" value="1"/>
</dbReference>
<sequence>MDDQKELFRVRLRFLDLGKSFFLGEPDAEKISRWRGTFSAMTREQISPAFDRAVRELVEVLNTTAENTVSLSTLQDEYYTLFMDPFEGSPVNMTVSHYLDGRNFGPSLVEIKGLLHEAGIEKDKAVKEPEDSLVVLLDAYAALVDEEQRGDDGSETAKRLQGRLLEEFLLPFLEKFNLALEKNDRANFFRICGRFLQEYFELEKGLTVGG</sequence>
<dbReference type="AlphaFoldDB" id="A0A8D5FTJ4"/>
<gene>
    <name evidence="1" type="ORF">DGMP_03050</name>
</gene>
<evidence type="ECO:0000313" key="1">
    <source>
        <dbReference type="EMBL" id="BCL59612.1"/>
    </source>
</evidence>
<protein>
    <recommendedName>
        <fullName evidence="3">Molecular chaperone TorD</fullName>
    </recommendedName>
</protein>
<proteinExistence type="predicted"/>
<dbReference type="Proteomes" id="UP000826725">
    <property type="component" value="Chromosome"/>
</dbReference>
<dbReference type="InterPro" id="IPR020945">
    <property type="entry name" value="DMSO/NO3_reduct_chaperone"/>
</dbReference>
<organism evidence="1 2">
    <name type="scientific">Desulfomarina profundi</name>
    <dbReference type="NCBI Taxonomy" id="2772557"/>
    <lineage>
        <taxon>Bacteria</taxon>
        <taxon>Pseudomonadati</taxon>
        <taxon>Thermodesulfobacteriota</taxon>
        <taxon>Desulfobulbia</taxon>
        <taxon>Desulfobulbales</taxon>
        <taxon>Desulfobulbaceae</taxon>
        <taxon>Desulfomarina</taxon>
    </lineage>
</organism>
<keyword evidence="2" id="KW-1185">Reference proteome</keyword>